<reference evidence="9 10" key="1">
    <citation type="submission" date="2024-11" db="EMBL/GenBank/DDBJ databases">
        <title>A near-complete genome assembly of Cinchona calisaya.</title>
        <authorList>
            <person name="Lian D.C."/>
            <person name="Zhao X.W."/>
            <person name="Wei L."/>
        </authorList>
    </citation>
    <scope>NUCLEOTIDE SEQUENCE [LARGE SCALE GENOMIC DNA]</scope>
    <source>
        <tissue evidence="9">Nenye</tissue>
    </source>
</reference>
<dbReference type="SMART" id="SM00380">
    <property type="entry name" value="AP2"/>
    <property type="match status" value="1"/>
</dbReference>
<feature type="region of interest" description="Disordered" evidence="7">
    <location>
        <begin position="30"/>
        <end position="56"/>
    </location>
</feature>
<evidence type="ECO:0000256" key="7">
    <source>
        <dbReference type="SAM" id="MobiDB-lite"/>
    </source>
</evidence>
<dbReference type="GO" id="GO:0005634">
    <property type="term" value="C:nucleus"/>
    <property type="evidence" value="ECO:0007669"/>
    <property type="project" value="UniProtKB-SubCell"/>
</dbReference>
<dbReference type="GO" id="GO:0006952">
    <property type="term" value="P:defense response"/>
    <property type="evidence" value="ECO:0007669"/>
    <property type="project" value="UniProtKB-KW"/>
</dbReference>
<feature type="domain" description="AP2/ERF" evidence="8">
    <location>
        <begin position="156"/>
        <end position="213"/>
    </location>
</feature>
<keyword evidence="2" id="KW-0611">Plant defense</keyword>
<comment type="caution">
    <text evidence="9">The sequence shown here is derived from an EMBL/GenBank/DDBJ whole genome shotgun (WGS) entry which is preliminary data.</text>
</comment>
<dbReference type="InterPro" id="IPR001471">
    <property type="entry name" value="AP2/ERF_dom"/>
</dbReference>
<dbReference type="SUPFAM" id="SSF54171">
    <property type="entry name" value="DNA-binding domain"/>
    <property type="match status" value="1"/>
</dbReference>
<dbReference type="InterPro" id="IPR036955">
    <property type="entry name" value="AP2/ERF_dom_sf"/>
</dbReference>
<comment type="subcellular location">
    <subcellularLocation>
        <location evidence="1">Nucleus</location>
    </subcellularLocation>
</comment>
<dbReference type="InterPro" id="IPR050913">
    <property type="entry name" value="AP2/ERF_ERF"/>
</dbReference>
<dbReference type="Proteomes" id="UP001630127">
    <property type="component" value="Unassembled WGS sequence"/>
</dbReference>
<feature type="region of interest" description="Disordered" evidence="7">
    <location>
        <begin position="128"/>
        <end position="160"/>
    </location>
</feature>
<evidence type="ECO:0000313" key="9">
    <source>
        <dbReference type="EMBL" id="KAL3498958.1"/>
    </source>
</evidence>
<organism evidence="9 10">
    <name type="scientific">Cinchona calisaya</name>
    <dbReference type="NCBI Taxonomy" id="153742"/>
    <lineage>
        <taxon>Eukaryota</taxon>
        <taxon>Viridiplantae</taxon>
        <taxon>Streptophyta</taxon>
        <taxon>Embryophyta</taxon>
        <taxon>Tracheophyta</taxon>
        <taxon>Spermatophyta</taxon>
        <taxon>Magnoliopsida</taxon>
        <taxon>eudicotyledons</taxon>
        <taxon>Gunneridae</taxon>
        <taxon>Pentapetalae</taxon>
        <taxon>asterids</taxon>
        <taxon>lamiids</taxon>
        <taxon>Gentianales</taxon>
        <taxon>Rubiaceae</taxon>
        <taxon>Cinchonoideae</taxon>
        <taxon>Cinchoneae</taxon>
        <taxon>Cinchona</taxon>
    </lineage>
</organism>
<feature type="compositionally biased region" description="Low complexity" evidence="7">
    <location>
        <begin position="264"/>
        <end position="273"/>
    </location>
</feature>
<evidence type="ECO:0000313" key="10">
    <source>
        <dbReference type="Proteomes" id="UP001630127"/>
    </source>
</evidence>
<protein>
    <recommendedName>
        <fullName evidence="8">AP2/ERF domain-containing protein</fullName>
    </recommendedName>
</protein>
<keyword evidence="10" id="KW-1185">Reference proteome</keyword>
<dbReference type="AlphaFoldDB" id="A0ABD2XUW1"/>
<dbReference type="CDD" id="cd00018">
    <property type="entry name" value="AP2"/>
    <property type="match status" value="1"/>
</dbReference>
<keyword evidence="6" id="KW-0539">Nucleus</keyword>
<feature type="region of interest" description="Disordered" evidence="7">
    <location>
        <begin position="211"/>
        <end position="289"/>
    </location>
</feature>
<dbReference type="InterPro" id="IPR016177">
    <property type="entry name" value="DNA-bd_dom_sf"/>
</dbReference>
<sequence>MEVQRIREKFLTAGNTRVKYSEHKKQITIVRDFPPPPSPAPTLAGRTRKSPEMVNAAGVVPKVVRISVTDADATDSSSDEDEEPFLKRRHRVKRFINEVRIEDTGNGEVNGNVNGFGRSRMTAVTAVAENGKKRKKSETELKKKKQQQQQGSNVKKFRGVRQRPWGKWAAEIRDPLRRVRLWLGTYDTAEEAAMVYDHAAIQLRGPDALTNFIAPPSRNDDVISSPPPPPPTQPDSATCSGYNSGEESHNNHQQCSPKSVLRFSAAAASASSNEDAEAESSCLPSPQRQGADEVSVSEYFSDYPLIPNDLLFGFENSVPDFGNLFEEIPVDLSDNTNIFGSDNHNLFANSSNDMDFGSSMWAGTDDFLQDFGDIFGSDPLVAL</sequence>
<keyword evidence="5" id="KW-0804">Transcription</keyword>
<evidence type="ECO:0000256" key="6">
    <source>
        <dbReference type="ARBA" id="ARBA00023242"/>
    </source>
</evidence>
<evidence type="ECO:0000259" key="8">
    <source>
        <dbReference type="PROSITE" id="PS51032"/>
    </source>
</evidence>
<evidence type="ECO:0000256" key="5">
    <source>
        <dbReference type="ARBA" id="ARBA00023163"/>
    </source>
</evidence>
<dbReference type="PANTHER" id="PTHR31194">
    <property type="entry name" value="SHN SHINE , DNA BINDING / TRANSCRIPTION FACTOR"/>
    <property type="match status" value="1"/>
</dbReference>
<feature type="compositionally biased region" description="Polar residues" evidence="7">
    <location>
        <begin position="234"/>
        <end position="257"/>
    </location>
</feature>
<dbReference type="PANTHER" id="PTHR31194:SF140">
    <property type="entry name" value="ETHYLENE-RESPONSIVE TRANSCRIPTION FACTOR CRF2"/>
    <property type="match status" value="1"/>
</dbReference>
<accession>A0ABD2XUW1</accession>
<dbReference type="GO" id="GO:0003677">
    <property type="term" value="F:DNA binding"/>
    <property type="evidence" value="ECO:0007669"/>
    <property type="project" value="UniProtKB-KW"/>
</dbReference>
<name>A0ABD2XUW1_9GENT</name>
<evidence type="ECO:0000256" key="4">
    <source>
        <dbReference type="ARBA" id="ARBA00023125"/>
    </source>
</evidence>
<proteinExistence type="predicted"/>
<dbReference type="Gene3D" id="3.30.730.10">
    <property type="entry name" value="AP2/ERF domain"/>
    <property type="match status" value="1"/>
</dbReference>
<evidence type="ECO:0000256" key="3">
    <source>
        <dbReference type="ARBA" id="ARBA00023015"/>
    </source>
</evidence>
<dbReference type="Pfam" id="PF00847">
    <property type="entry name" value="AP2"/>
    <property type="match status" value="1"/>
</dbReference>
<evidence type="ECO:0000256" key="2">
    <source>
        <dbReference type="ARBA" id="ARBA00022821"/>
    </source>
</evidence>
<dbReference type="FunFam" id="3.30.730.10:FF:000001">
    <property type="entry name" value="Ethylene-responsive transcription factor 2"/>
    <property type="match status" value="1"/>
</dbReference>
<keyword evidence="4" id="KW-0238">DNA-binding</keyword>
<keyword evidence="3" id="KW-0805">Transcription regulation</keyword>
<evidence type="ECO:0000256" key="1">
    <source>
        <dbReference type="ARBA" id="ARBA00004123"/>
    </source>
</evidence>
<gene>
    <name evidence="9" type="ORF">ACH5RR_041690</name>
</gene>
<feature type="compositionally biased region" description="Basic residues" evidence="7">
    <location>
        <begin position="132"/>
        <end position="146"/>
    </location>
</feature>
<dbReference type="PROSITE" id="PS51032">
    <property type="entry name" value="AP2_ERF"/>
    <property type="match status" value="1"/>
</dbReference>
<dbReference type="EMBL" id="JBJUIK010000017">
    <property type="protein sequence ID" value="KAL3498958.1"/>
    <property type="molecule type" value="Genomic_DNA"/>
</dbReference>
<dbReference type="PRINTS" id="PR00367">
    <property type="entry name" value="ETHRSPELEMNT"/>
</dbReference>